<feature type="compositionally biased region" description="Basic and acidic residues" evidence="5">
    <location>
        <begin position="108"/>
        <end position="117"/>
    </location>
</feature>
<dbReference type="AlphaFoldDB" id="A0A2K1KLF5"/>
<keyword evidence="1" id="KW-0479">Metal-binding</keyword>
<dbReference type="InterPro" id="IPR045234">
    <property type="entry name" value="Unkempt-like"/>
</dbReference>
<feature type="compositionally biased region" description="Basic and acidic residues" evidence="5">
    <location>
        <begin position="88"/>
        <end position="100"/>
    </location>
</feature>
<dbReference type="EMBL" id="ABEU02000005">
    <property type="protein sequence ID" value="PNR54610.1"/>
    <property type="molecule type" value="Genomic_DNA"/>
</dbReference>
<sequence>MANEESQIEAGSGEGGFYEKVRRCMRGRSHDWTEGPFAHPGKKARRCNPQRYEYLRTTCMDFRKREFLERRCVQVWLWWMPATAQEATTRDQSTRHHEGLPRGSAPESYDRASRYEDLSYDGPSGRDGLSQSSEHWSSAHWSAGICNVTTGDAAISGVVSKAALTDASGVGTNVACGSLAKIEDGAHIDSVKDDPNGRRAGGAAGGEQAKT</sequence>
<reference evidence="8" key="3">
    <citation type="submission" date="2020-12" db="UniProtKB">
        <authorList>
            <consortium name="EnsemblPlants"/>
        </authorList>
    </citation>
    <scope>IDENTIFICATION</scope>
</reference>
<evidence type="ECO:0000256" key="3">
    <source>
        <dbReference type="ARBA" id="ARBA00022833"/>
    </source>
</evidence>
<dbReference type="Proteomes" id="UP000006727">
    <property type="component" value="Chromosome 5"/>
</dbReference>
<dbReference type="Gramene" id="Pp3c5_29008V3.1">
    <property type="protein sequence ID" value="Pp3c5_29008V3.1"/>
    <property type="gene ID" value="Pp3c5_29008"/>
</dbReference>
<gene>
    <name evidence="7" type="ORF">PHYPA_008287</name>
</gene>
<feature type="domain" description="AtC3H23-like CCCH zinc finger" evidence="6">
    <location>
        <begin position="17"/>
        <end position="46"/>
    </location>
</feature>
<evidence type="ECO:0000313" key="8">
    <source>
        <dbReference type="EnsemblPlants" id="Pp3c5_29008V3.1"/>
    </source>
</evidence>
<protein>
    <recommendedName>
        <fullName evidence="6">AtC3H23-like CCCH zinc finger domain-containing protein</fullName>
    </recommendedName>
</protein>
<feature type="region of interest" description="Disordered" evidence="5">
    <location>
        <begin position="188"/>
        <end position="211"/>
    </location>
</feature>
<keyword evidence="3" id="KW-0862">Zinc</keyword>
<feature type="compositionally biased region" description="Basic and acidic residues" evidence="5">
    <location>
        <begin position="188"/>
        <end position="197"/>
    </location>
</feature>
<evidence type="ECO:0000313" key="9">
    <source>
        <dbReference type="Proteomes" id="UP000006727"/>
    </source>
</evidence>
<proteinExistence type="predicted"/>
<evidence type="ECO:0000256" key="4">
    <source>
        <dbReference type="ARBA" id="ARBA00023125"/>
    </source>
</evidence>
<keyword evidence="9" id="KW-1185">Reference proteome</keyword>
<dbReference type="InterPro" id="IPR057444">
    <property type="entry name" value="Znf-CCCH_AtC3H23-like"/>
</dbReference>
<dbReference type="InParanoid" id="A0A2K1KLF5"/>
<evidence type="ECO:0000259" key="6">
    <source>
        <dbReference type="Pfam" id="PF25512"/>
    </source>
</evidence>
<accession>A0A2K1KLF5</accession>
<reference evidence="7 9" key="1">
    <citation type="journal article" date="2008" name="Science">
        <title>The Physcomitrella genome reveals evolutionary insights into the conquest of land by plants.</title>
        <authorList>
            <person name="Rensing S."/>
            <person name="Lang D."/>
            <person name="Zimmer A."/>
            <person name="Terry A."/>
            <person name="Salamov A."/>
            <person name="Shapiro H."/>
            <person name="Nishiyama T."/>
            <person name="Perroud P.-F."/>
            <person name="Lindquist E."/>
            <person name="Kamisugi Y."/>
            <person name="Tanahashi T."/>
            <person name="Sakakibara K."/>
            <person name="Fujita T."/>
            <person name="Oishi K."/>
            <person name="Shin-I T."/>
            <person name="Kuroki Y."/>
            <person name="Toyoda A."/>
            <person name="Suzuki Y."/>
            <person name="Hashimoto A."/>
            <person name="Yamaguchi K."/>
            <person name="Sugano A."/>
            <person name="Kohara Y."/>
            <person name="Fujiyama A."/>
            <person name="Anterola A."/>
            <person name="Aoki S."/>
            <person name="Ashton N."/>
            <person name="Barbazuk W.B."/>
            <person name="Barker E."/>
            <person name="Bennetzen J."/>
            <person name="Bezanilla M."/>
            <person name="Blankenship R."/>
            <person name="Cho S.H."/>
            <person name="Dutcher S."/>
            <person name="Estelle M."/>
            <person name="Fawcett J.A."/>
            <person name="Gundlach H."/>
            <person name="Hanada K."/>
            <person name="Heyl A."/>
            <person name="Hicks K.A."/>
            <person name="Hugh J."/>
            <person name="Lohr M."/>
            <person name="Mayer K."/>
            <person name="Melkozernov A."/>
            <person name="Murata T."/>
            <person name="Nelson D."/>
            <person name="Pils B."/>
            <person name="Prigge M."/>
            <person name="Reiss B."/>
            <person name="Renner T."/>
            <person name="Rombauts S."/>
            <person name="Rushton P."/>
            <person name="Sanderfoot A."/>
            <person name="Schween G."/>
            <person name="Shiu S.-H."/>
            <person name="Stueber K."/>
            <person name="Theodoulou F.L."/>
            <person name="Tu H."/>
            <person name="Van de Peer Y."/>
            <person name="Verrier P.J."/>
            <person name="Waters E."/>
            <person name="Wood A."/>
            <person name="Yang L."/>
            <person name="Cove D."/>
            <person name="Cuming A."/>
            <person name="Hasebe M."/>
            <person name="Lucas S."/>
            <person name="Mishler D.B."/>
            <person name="Reski R."/>
            <person name="Grigoriev I."/>
            <person name="Quatrano R.S."/>
            <person name="Boore J.L."/>
        </authorList>
    </citation>
    <scope>NUCLEOTIDE SEQUENCE [LARGE SCALE GENOMIC DNA]</scope>
    <source>
        <strain evidence="8 9">cv. Gransden 2004</strain>
    </source>
</reference>
<evidence type="ECO:0000256" key="1">
    <source>
        <dbReference type="ARBA" id="ARBA00022723"/>
    </source>
</evidence>
<evidence type="ECO:0000313" key="7">
    <source>
        <dbReference type="EMBL" id="PNR54610.1"/>
    </source>
</evidence>
<dbReference type="EnsemblPlants" id="Pp3c5_29008V3.1">
    <property type="protein sequence ID" value="Pp3c5_29008V3.1"/>
    <property type="gene ID" value="Pp3c5_29008"/>
</dbReference>
<organism evidence="7">
    <name type="scientific">Physcomitrium patens</name>
    <name type="common">Spreading-leaved earth moss</name>
    <name type="synonym">Physcomitrella patens</name>
    <dbReference type="NCBI Taxonomy" id="3218"/>
    <lineage>
        <taxon>Eukaryota</taxon>
        <taxon>Viridiplantae</taxon>
        <taxon>Streptophyta</taxon>
        <taxon>Embryophyta</taxon>
        <taxon>Bryophyta</taxon>
        <taxon>Bryophytina</taxon>
        <taxon>Bryopsida</taxon>
        <taxon>Funariidae</taxon>
        <taxon>Funariales</taxon>
        <taxon>Funariaceae</taxon>
        <taxon>Physcomitrium</taxon>
    </lineage>
</organism>
<name>A0A2K1KLF5_PHYPA</name>
<keyword evidence="4" id="KW-0238">DNA-binding</keyword>
<evidence type="ECO:0000256" key="5">
    <source>
        <dbReference type="SAM" id="MobiDB-lite"/>
    </source>
</evidence>
<feature type="region of interest" description="Disordered" evidence="5">
    <location>
        <begin position="87"/>
        <end position="133"/>
    </location>
</feature>
<dbReference type="GO" id="GO:0008270">
    <property type="term" value="F:zinc ion binding"/>
    <property type="evidence" value="ECO:0007669"/>
    <property type="project" value="UniProtKB-KW"/>
</dbReference>
<dbReference type="PANTHER" id="PTHR14493">
    <property type="entry name" value="UNKEMPT FAMILY MEMBER"/>
    <property type="match status" value="1"/>
</dbReference>
<keyword evidence="2" id="KW-0863">Zinc-finger</keyword>
<reference evidence="7 9" key="2">
    <citation type="journal article" date="2018" name="Plant J.">
        <title>The Physcomitrella patens chromosome-scale assembly reveals moss genome structure and evolution.</title>
        <authorList>
            <person name="Lang D."/>
            <person name="Ullrich K.K."/>
            <person name="Murat F."/>
            <person name="Fuchs J."/>
            <person name="Jenkins J."/>
            <person name="Haas F.B."/>
            <person name="Piednoel M."/>
            <person name="Gundlach H."/>
            <person name="Van Bel M."/>
            <person name="Meyberg R."/>
            <person name="Vives C."/>
            <person name="Morata J."/>
            <person name="Symeonidi A."/>
            <person name="Hiss M."/>
            <person name="Muchero W."/>
            <person name="Kamisugi Y."/>
            <person name="Saleh O."/>
            <person name="Blanc G."/>
            <person name="Decker E.L."/>
            <person name="van Gessel N."/>
            <person name="Grimwood J."/>
            <person name="Hayes R.D."/>
            <person name="Graham S.W."/>
            <person name="Gunter L.E."/>
            <person name="McDaniel S.F."/>
            <person name="Hoernstein S.N.W."/>
            <person name="Larsson A."/>
            <person name="Li F.W."/>
            <person name="Perroud P.F."/>
            <person name="Phillips J."/>
            <person name="Ranjan P."/>
            <person name="Rokshar D.S."/>
            <person name="Rothfels C.J."/>
            <person name="Schneider L."/>
            <person name="Shu S."/>
            <person name="Stevenson D.W."/>
            <person name="Thummler F."/>
            <person name="Tillich M."/>
            <person name="Villarreal Aguilar J.C."/>
            <person name="Widiez T."/>
            <person name="Wong G.K."/>
            <person name="Wymore A."/>
            <person name="Zhang Y."/>
            <person name="Zimmer A.D."/>
            <person name="Quatrano R.S."/>
            <person name="Mayer K.F.X."/>
            <person name="Goodstein D."/>
            <person name="Casacuberta J.M."/>
            <person name="Vandepoele K."/>
            <person name="Reski R."/>
            <person name="Cuming A.C."/>
            <person name="Tuskan G.A."/>
            <person name="Maumus F."/>
            <person name="Salse J."/>
            <person name="Schmutz J."/>
            <person name="Rensing S.A."/>
        </authorList>
    </citation>
    <scope>NUCLEOTIDE SEQUENCE [LARGE SCALE GENOMIC DNA]</scope>
    <source>
        <strain evidence="8 9">cv. Gransden 2004</strain>
    </source>
</reference>
<evidence type="ECO:0000256" key="2">
    <source>
        <dbReference type="ARBA" id="ARBA00022771"/>
    </source>
</evidence>
<dbReference type="GO" id="GO:0003677">
    <property type="term" value="F:DNA binding"/>
    <property type="evidence" value="ECO:0007669"/>
    <property type="project" value="UniProtKB-KW"/>
</dbReference>
<dbReference type="Pfam" id="PF25512">
    <property type="entry name" value="zf-CCCH_AtC3H23"/>
    <property type="match status" value="1"/>
</dbReference>
<dbReference type="PANTHER" id="PTHR14493:SF90">
    <property type="entry name" value="ZINC FINGER CCCH DOMAIN-CONTAINING PROTEIN 2"/>
    <property type="match status" value="1"/>
</dbReference>